<evidence type="ECO:0000313" key="2">
    <source>
        <dbReference type="Proteomes" id="UP001055153"/>
    </source>
</evidence>
<name>A0ABQ4SG47_9HYPH</name>
<accession>A0ABQ4SG47</accession>
<evidence type="ECO:0000313" key="1">
    <source>
        <dbReference type="EMBL" id="GJE01465.1"/>
    </source>
</evidence>
<organism evidence="1 2">
    <name type="scientific">Methylobacterium isbiliense</name>
    <dbReference type="NCBI Taxonomy" id="315478"/>
    <lineage>
        <taxon>Bacteria</taxon>
        <taxon>Pseudomonadati</taxon>
        <taxon>Pseudomonadota</taxon>
        <taxon>Alphaproteobacteria</taxon>
        <taxon>Hyphomicrobiales</taxon>
        <taxon>Methylobacteriaceae</taxon>
        <taxon>Methylobacterium</taxon>
    </lineage>
</organism>
<dbReference type="RefSeq" id="WP_238236383.1">
    <property type="nucleotide sequence ID" value="NZ_BPQQ01000039.1"/>
</dbReference>
<comment type="caution">
    <text evidence="1">The sequence shown here is derived from an EMBL/GenBank/DDBJ whole genome shotgun (WGS) entry which is preliminary data.</text>
</comment>
<sequence length="158" mass="17276">MAEVIRNRPLAEILADYVVGPPPRAPLKANEHCRHYSYRNTGIRGFMRGDPGGPQCAVGIDNTEPGGTAKCMPPPYCEGRPCGRREEYTEDERAAWKAHVRRAMERSIVAGSAIPREGDSGEVACPACGEGRILWARARINGHLHATCTTPRCFSVMS</sequence>
<reference evidence="1" key="1">
    <citation type="journal article" date="2021" name="Front. Microbiol.">
        <title>Comprehensive Comparative Genomics and Phenotyping of Methylobacterium Species.</title>
        <authorList>
            <person name="Alessa O."/>
            <person name="Ogura Y."/>
            <person name="Fujitani Y."/>
            <person name="Takami H."/>
            <person name="Hayashi T."/>
            <person name="Sahin N."/>
            <person name="Tani A."/>
        </authorList>
    </citation>
    <scope>NUCLEOTIDE SEQUENCE</scope>
    <source>
        <strain evidence="1">DSM 17168</strain>
    </source>
</reference>
<reference evidence="1" key="2">
    <citation type="submission" date="2021-08" db="EMBL/GenBank/DDBJ databases">
        <authorList>
            <person name="Tani A."/>
            <person name="Ola A."/>
            <person name="Ogura Y."/>
            <person name="Katsura K."/>
            <person name="Hayashi T."/>
        </authorList>
    </citation>
    <scope>NUCLEOTIDE SEQUENCE</scope>
    <source>
        <strain evidence="1">DSM 17168</strain>
    </source>
</reference>
<dbReference type="Proteomes" id="UP001055153">
    <property type="component" value="Unassembled WGS sequence"/>
</dbReference>
<gene>
    <name evidence="1" type="ORF">GMJLKIPL_3396</name>
</gene>
<keyword evidence="2" id="KW-1185">Reference proteome</keyword>
<protein>
    <submittedName>
        <fullName evidence="1">Uncharacterized protein</fullName>
    </submittedName>
</protein>
<dbReference type="EMBL" id="BPQQ01000039">
    <property type="protein sequence ID" value="GJE01465.1"/>
    <property type="molecule type" value="Genomic_DNA"/>
</dbReference>
<proteinExistence type="predicted"/>